<dbReference type="Gene3D" id="3.20.20.140">
    <property type="entry name" value="Metal-dependent hydrolases"/>
    <property type="match status" value="1"/>
</dbReference>
<reference evidence="3" key="1">
    <citation type="submission" date="2022-03" db="EMBL/GenBank/DDBJ databases">
        <title>Complete genome sequence of Caldinitratiruptor microaerophilus.</title>
        <authorList>
            <person name="Mukaiyama R."/>
            <person name="Nishiyama T."/>
            <person name="Ueda K."/>
        </authorList>
    </citation>
    <scope>NUCLEOTIDE SEQUENCE</scope>
    <source>
        <strain evidence="3">JCM 16183</strain>
    </source>
</reference>
<dbReference type="KEGG" id="cmic:caldi_31990"/>
<evidence type="ECO:0000256" key="1">
    <source>
        <dbReference type="SAM" id="MobiDB-lite"/>
    </source>
</evidence>
<dbReference type="CDD" id="cd01300">
    <property type="entry name" value="YtcJ_like"/>
    <property type="match status" value="1"/>
</dbReference>
<gene>
    <name evidence="3" type="ORF">caldi_31990</name>
</gene>
<dbReference type="PANTHER" id="PTHR22642:SF2">
    <property type="entry name" value="PROTEIN LONG AFTER FAR-RED 3"/>
    <property type="match status" value="1"/>
</dbReference>
<organism evidence="3 4">
    <name type="scientific">Caldinitratiruptor microaerophilus</name>
    <dbReference type="NCBI Taxonomy" id="671077"/>
    <lineage>
        <taxon>Bacteria</taxon>
        <taxon>Bacillati</taxon>
        <taxon>Bacillota</taxon>
        <taxon>Clostridia</taxon>
        <taxon>Eubacteriales</taxon>
        <taxon>Symbiobacteriaceae</taxon>
        <taxon>Caldinitratiruptor</taxon>
    </lineage>
</organism>
<dbReference type="InterPro" id="IPR011059">
    <property type="entry name" value="Metal-dep_hydrolase_composite"/>
</dbReference>
<dbReference type="Gene3D" id="3.10.310.70">
    <property type="match status" value="1"/>
</dbReference>
<dbReference type="EMBL" id="AP025628">
    <property type="protein sequence ID" value="BDG62109.1"/>
    <property type="molecule type" value="Genomic_DNA"/>
</dbReference>
<feature type="domain" description="Amidohydrolase 3" evidence="2">
    <location>
        <begin position="49"/>
        <end position="528"/>
    </location>
</feature>
<feature type="compositionally biased region" description="Basic and acidic residues" evidence="1">
    <location>
        <begin position="157"/>
        <end position="174"/>
    </location>
</feature>
<dbReference type="SUPFAM" id="SSF51338">
    <property type="entry name" value="Composite domain of metallo-dependent hydrolases"/>
    <property type="match status" value="1"/>
</dbReference>
<dbReference type="InterPro" id="IPR033932">
    <property type="entry name" value="YtcJ-like"/>
</dbReference>
<dbReference type="RefSeq" id="WP_264842711.1">
    <property type="nucleotide sequence ID" value="NZ_AP025628.1"/>
</dbReference>
<dbReference type="AlphaFoldDB" id="A0AA35CP07"/>
<dbReference type="SUPFAM" id="SSF51556">
    <property type="entry name" value="Metallo-dependent hydrolases"/>
    <property type="match status" value="1"/>
</dbReference>
<accession>A0AA35CP07</accession>
<feature type="region of interest" description="Disordered" evidence="1">
    <location>
        <begin position="157"/>
        <end position="178"/>
    </location>
</feature>
<evidence type="ECO:0000313" key="4">
    <source>
        <dbReference type="Proteomes" id="UP001163687"/>
    </source>
</evidence>
<evidence type="ECO:0000313" key="3">
    <source>
        <dbReference type="EMBL" id="BDG62109.1"/>
    </source>
</evidence>
<proteinExistence type="predicted"/>
<dbReference type="InterPro" id="IPR013108">
    <property type="entry name" value="Amidohydro_3"/>
</dbReference>
<protein>
    <submittedName>
        <fullName evidence="3">Amidohydrolase</fullName>
    </submittedName>
</protein>
<dbReference type="Pfam" id="PF07969">
    <property type="entry name" value="Amidohydro_3"/>
    <property type="match status" value="1"/>
</dbReference>
<dbReference type="Proteomes" id="UP001163687">
    <property type="component" value="Chromosome"/>
</dbReference>
<sequence>MQTLYVGRIYTLADGDVAGPVEALLTEGSRVRAAGARAALEPALRPGDRVVDLGGATLIPGFVDAHVHLVPHGFRLTDVDLSGAQSLAEAVRRIAARHARLAPGQALRGGGWSAAGWERPPTRHDLDAVCPGRPVALFSRDLHTIWVNSYTLERAGITRDTPDPPGGRIERDPGGEPTGLLRDGAIPPVLAALPARAPAELEEALAAAVRDALAGGVTAVADMAADIAVDDVAAFRAMQSLARRGELPLRVVKYVPEAALDRLAAAGVESGLGDDRLRLGGVKLFADGSLGSATAWMLADYADRPGYRGVPVHTPEELDDRVRRAVAAGLNLAIHAIGDAANRAVLDALARHRQASKARGLLHRIEHAQHLDPADVARFGALGVVASVQPAHLPGDRDLALRHLGPERARTSFALASLRRAGALLALGSDAPVVPLRPLQGIHAAVYRRLPGEDRAWFPEEALTPLEALLAATLWAARACGIGDRAGSLAPGKLADLTVLSRDVLSGREEDIVEAEVLATVVGGRLVHGDLASRPV</sequence>
<dbReference type="GO" id="GO:0016810">
    <property type="term" value="F:hydrolase activity, acting on carbon-nitrogen (but not peptide) bonds"/>
    <property type="evidence" value="ECO:0007669"/>
    <property type="project" value="InterPro"/>
</dbReference>
<name>A0AA35CP07_9FIRM</name>
<dbReference type="InterPro" id="IPR032466">
    <property type="entry name" value="Metal_Hydrolase"/>
</dbReference>
<dbReference type="Gene3D" id="2.30.40.10">
    <property type="entry name" value="Urease, subunit C, domain 1"/>
    <property type="match status" value="1"/>
</dbReference>
<keyword evidence="4" id="KW-1185">Reference proteome</keyword>
<dbReference type="PANTHER" id="PTHR22642">
    <property type="entry name" value="IMIDAZOLONEPROPIONASE"/>
    <property type="match status" value="1"/>
</dbReference>
<evidence type="ECO:0000259" key="2">
    <source>
        <dbReference type="Pfam" id="PF07969"/>
    </source>
</evidence>